<evidence type="ECO:0000256" key="2">
    <source>
        <dbReference type="SAM" id="Phobius"/>
    </source>
</evidence>
<dbReference type="Gene3D" id="1.10.287.70">
    <property type="match status" value="1"/>
</dbReference>
<keyword evidence="2" id="KW-1133">Transmembrane helix</keyword>
<feature type="transmembrane region" description="Helical" evidence="2">
    <location>
        <begin position="85"/>
        <end position="110"/>
    </location>
</feature>
<dbReference type="EMBL" id="HBGQ01046113">
    <property type="protein sequence ID" value="CAD9443729.1"/>
    <property type="molecule type" value="Transcribed_RNA"/>
</dbReference>
<organism evidence="4">
    <name type="scientific">Alexandrium andersonii</name>
    <dbReference type="NCBI Taxonomy" id="327968"/>
    <lineage>
        <taxon>Eukaryota</taxon>
        <taxon>Sar</taxon>
        <taxon>Alveolata</taxon>
        <taxon>Dinophyceae</taxon>
        <taxon>Gonyaulacales</taxon>
        <taxon>Pyrocystaceae</taxon>
        <taxon>Alexandrium</taxon>
    </lineage>
</organism>
<protein>
    <recommendedName>
        <fullName evidence="3">EF-hand domain-containing protein</fullName>
    </recommendedName>
</protein>
<feature type="region of interest" description="Disordered" evidence="1">
    <location>
        <begin position="315"/>
        <end position="343"/>
    </location>
</feature>
<proteinExistence type="predicted"/>
<dbReference type="SUPFAM" id="SSF47473">
    <property type="entry name" value="EF-hand"/>
    <property type="match status" value="1"/>
</dbReference>
<feature type="transmembrane region" description="Helical" evidence="2">
    <location>
        <begin position="6"/>
        <end position="26"/>
    </location>
</feature>
<name>A0A7S2GEA9_9DINO</name>
<feature type="compositionally biased region" description="Polar residues" evidence="1">
    <location>
        <begin position="315"/>
        <end position="325"/>
    </location>
</feature>
<dbReference type="Gene3D" id="1.10.238.10">
    <property type="entry name" value="EF-hand"/>
    <property type="match status" value="1"/>
</dbReference>
<evidence type="ECO:0000259" key="3">
    <source>
        <dbReference type="PROSITE" id="PS50222"/>
    </source>
</evidence>
<dbReference type="InterPro" id="IPR011992">
    <property type="entry name" value="EF-hand-dom_pair"/>
</dbReference>
<reference evidence="4" key="1">
    <citation type="submission" date="2021-01" db="EMBL/GenBank/DDBJ databases">
        <authorList>
            <person name="Corre E."/>
            <person name="Pelletier E."/>
            <person name="Niang G."/>
            <person name="Scheremetjew M."/>
            <person name="Finn R."/>
            <person name="Kale V."/>
            <person name="Holt S."/>
            <person name="Cochrane G."/>
            <person name="Meng A."/>
            <person name="Brown T."/>
            <person name="Cohen L."/>
        </authorList>
    </citation>
    <scope>NUCLEOTIDE SEQUENCE</scope>
    <source>
        <strain evidence="4">CCMP2222</strain>
    </source>
</reference>
<feature type="domain" description="EF-hand" evidence="3">
    <location>
        <begin position="167"/>
        <end position="202"/>
    </location>
</feature>
<dbReference type="AlphaFoldDB" id="A0A7S2GEA9"/>
<accession>A0A7S2GEA9</accession>
<gene>
    <name evidence="4" type="ORF">AAND1436_LOCUS22506</name>
</gene>
<keyword evidence="2" id="KW-0472">Membrane</keyword>
<sequence length="343" mass="37783">MRSLVWTVVLLLLVIYIVGVYFTQTITDHLVEIGTNTTAYTQKDTDLAYFFGSLSRTILSLWQSMSGGADWDMMAGPLIDQVGVLTGLAFAVFIAFALLALMNVVTGVFVQTALQSAKDEEDAFLVDQVLKLFNKSAAADNETITIDQIDEKFADPNTQREWRAINVQPTEAKYLFSLLDIEEAGEVSFQEFLCGCLRLHGASKSMDVLTVMQENRSMSRQLLRTFKRWDEYNRNFQTMLERIANTVAATSNILATLSLSIDQSTDASSQNADKIGRLEKRIRSFEGSLCSVRVATSNMNKVNEIIDCVMTTGSGNRGASDNSDPSGLGASPDLGPLCTIDEV</sequence>
<evidence type="ECO:0000256" key="1">
    <source>
        <dbReference type="SAM" id="MobiDB-lite"/>
    </source>
</evidence>
<dbReference type="InterPro" id="IPR002048">
    <property type="entry name" value="EF_hand_dom"/>
</dbReference>
<dbReference type="PROSITE" id="PS50222">
    <property type="entry name" value="EF_HAND_2"/>
    <property type="match status" value="1"/>
</dbReference>
<keyword evidence="2" id="KW-0812">Transmembrane</keyword>
<dbReference type="GO" id="GO:0005509">
    <property type="term" value="F:calcium ion binding"/>
    <property type="evidence" value="ECO:0007669"/>
    <property type="project" value="InterPro"/>
</dbReference>
<evidence type="ECO:0000313" key="4">
    <source>
        <dbReference type="EMBL" id="CAD9443729.1"/>
    </source>
</evidence>